<proteinExistence type="predicted"/>
<feature type="region of interest" description="Disordered" evidence="1">
    <location>
        <begin position="244"/>
        <end position="267"/>
    </location>
</feature>
<protein>
    <submittedName>
        <fullName evidence="2">Movement protein</fullName>
    </submittedName>
</protein>
<sequence>MRMESKVEVFKVKDKRQGISDLKEFNKTIDKSKVYGQNVFSELFGEKRVYKSAICKDIEVRNGAVDTEIELYADETVKAVDEELYPFMHVGCIALGFMGLDRRMKGSFTVVVRDGRKKKGSDEICAFRFICKDKVAAFVDFPDFCVATADLKQGFTLKLSITSEGLEFLDETHPLALNLVSICRFMDDTMETKMLVKKHGKHMYQELCETEILHPSIGKLQETKVEPQTDNDTMRAVQETIKILNGRKKDKSGHTDPAERQSSWGQI</sequence>
<name>A0A1X9ZMU5_9VIRU</name>
<dbReference type="OrthoDB" id="17096at10239"/>
<reference evidence="2" key="1">
    <citation type="submission" date="2016-11" db="EMBL/GenBank/DDBJ databases">
        <title>Identification of Agave tequilana leaf virus in Mexico.</title>
        <authorList>
            <person name="De La Torre Almaraz R."/>
            <person name="Salgado H."/>
        </authorList>
    </citation>
    <scope>NUCLEOTIDE SEQUENCE [LARGE SCALE GENOMIC DNA]</scope>
    <source>
        <strain evidence="2">Jal2</strain>
    </source>
</reference>
<dbReference type="InterPro" id="IPR028919">
    <property type="entry name" value="Viral_movement"/>
</dbReference>
<organism evidence="2">
    <name type="scientific">Agave yellow streak virus Jalisco 1</name>
    <dbReference type="NCBI Taxonomy" id="3142681"/>
    <lineage>
        <taxon>Viruses</taxon>
        <taxon>Riboviria</taxon>
        <taxon>Orthornavirae</taxon>
        <taxon>Kitrinoviricota</taxon>
        <taxon>Alsuviricetes</taxon>
        <taxon>Tymovirales</taxon>
        <taxon>Betaflexiviridae</taxon>
        <taxon>Trivirinae</taxon>
        <taxon>Vitivirus</taxon>
    </lineage>
</organism>
<evidence type="ECO:0000313" key="2">
    <source>
        <dbReference type="EMBL" id="ARS73023.1"/>
    </source>
</evidence>
<dbReference type="Pfam" id="PF01107">
    <property type="entry name" value="MP"/>
    <property type="match status" value="1"/>
</dbReference>
<evidence type="ECO:0000256" key="1">
    <source>
        <dbReference type="SAM" id="MobiDB-lite"/>
    </source>
</evidence>
<accession>A0A1X9ZMU5</accession>
<dbReference type="Proteomes" id="UP000203345">
    <property type="component" value="Segment"/>
</dbReference>
<dbReference type="EMBL" id="KY190215">
    <property type="protein sequence ID" value="ARS73023.1"/>
    <property type="molecule type" value="Genomic_RNA"/>
</dbReference>